<dbReference type="PANTHER" id="PTHR14199">
    <property type="entry name" value="NEUROBLASTOMA BREAKPOINT FAMILY MEMBER 6-LIKE PROTEIN"/>
    <property type="match status" value="1"/>
</dbReference>
<reference evidence="2" key="1">
    <citation type="submission" date="2025-08" db="UniProtKB">
        <authorList>
            <consortium name="RefSeq"/>
        </authorList>
    </citation>
    <scope>IDENTIFICATION</scope>
</reference>
<organism evidence="1 2">
    <name type="scientific">Octodon degus</name>
    <name type="common">Degu</name>
    <name type="synonym">Sciurus degus</name>
    <dbReference type="NCBI Taxonomy" id="10160"/>
    <lineage>
        <taxon>Eukaryota</taxon>
        <taxon>Metazoa</taxon>
        <taxon>Chordata</taxon>
        <taxon>Craniata</taxon>
        <taxon>Vertebrata</taxon>
        <taxon>Euteleostomi</taxon>
        <taxon>Mammalia</taxon>
        <taxon>Eutheria</taxon>
        <taxon>Euarchontoglires</taxon>
        <taxon>Glires</taxon>
        <taxon>Rodentia</taxon>
        <taxon>Hystricomorpha</taxon>
        <taxon>Octodontidae</taxon>
        <taxon>Octodon</taxon>
    </lineage>
</organism>
<dbReference type="InParanoid" id="A0A6P6DWX3"/>
<feature type="non-terminal residue" evidence="2">
    <location>
        <position position="216"/>
    </location>
</feature>
<dbReference type="GeneID" id="111814857"/>
<keyword evidence="1" id="KW-1185">Reference proteome</keyword>
<evidence type="ECO:0000313" key="2">
    <source>
        <dbReference type="RefSeq" id="XP_023564530.1"/>
    </source>
</evidence>
<dbReference type="AlphaFoldDB" id="A0A6P6DWX3"/>
<evidence type="ECO:0000313" key="1">
    <source>
        <dbReference type="Proteomes" id="UP000515203"/>
    </source>
</evidence>
<sequence length="216" mass="24387">MNHEGAKEDKGEAILQASLLGDPKSSSQGCDEWNILETLGDLIDDDELFFSLCETYPQEAGNEDKEAQRMVPRDLPKPEDENNVLKDKMNNNLTDVSQCQAWCDSYQPGKSWTSMTEGDVAPYILNVANNLCSVDEYDEITLDPSKYFAIIHHHAKKLTQLRKMLREGRNASLSLGQHLEFLLTQDIPEIYRAQGHIEHLTVGCKMAEEFVLKLSA</sequence>
<proteinExistence type="predicted"/>
<accession>A0A6P6DWX3</accession>
<dbReference type="PANTHER" id="PTHR14199:SF29">
    <property type="entry name" value="NEUROBLASTOMA BREAKPOINT FAMILY MEMBER 4-RELATED"/>
    <property type="match status" value="1"/>
</dbReference>
<protein>
    <submittedName>
        <fullName evidence="2">Uncharacterized protein LOC111814857</fullName>
    </submittedName>
</protein>
<name>A0A6P6DWX3_OCTDE</name>
<dbReference type="InterPro" id="IPR055306">
    <property type="entry name" value="NBPF"/>
</dbReference>
<dbReference type="OrthoDB" id="9635114at2759"/>
<gene>
    <name evidence="2" type="primary">LOC111814857</name>
</gene>
<dbReference type="RefSeq" id="XP_023564530.1">
    <property type="nucleotide sequence ID" value="XM_023708762.1"/>
</dbReference>
<dbReference type="Proteomes" id="UP000515203">
    <property type="component" value="Unplaced"/>
</dbReference>